<keyword evidence="3" id="KW-1185">Reference proteome</keyword>
<feature type="transmembrane region" description="Helical" evidence="1">
    <location>
        <begin position="53"/>
        <end position="75"/>
    </location>
</feature>
<gene>
    <name evidence="2" type="ORF">LPQ35_09645</name>
</gene>
<evidence type="ECO:0008006" key="4">
    <source>
        <dbReference type="Google" id="ProtNLM"/>
    </source>
</evidence>
<evidence type="ECO:0000256" key="1">
    <source>
        <dbReference type="SAM" id="Phobius"/>
    </source>
</evidence>
<protein>
    <recommendedName>
        <fullName evidence="4">Hemolysin XhlA</fullName>
    </recommendedName>
</protein>
<evidence type="ECO:0000313" key="2">
    <source>
        <dbReference type="EMBL" id="XAT63506.1"/>
    </source>
</evidence>
<name>A0ABZ3H4G7_GEOAI</name>
<reference evidence="2 3" key="1">
    <citation type="submission" date="2021-11" db="EMBL/GenBank/DDBJ databases">
        <title>Whole genome of Geoglobus acetivorans.</title>
        <authorList>
            <person name="Liu D."/>
        </authorList>
    </citation>
    <scope>NUCLEOTIDE SEQUENCE [LARGE SCALE GENOMIC DNA]</scope>
    <source>
        <strain evidence="2 3">SBH6</strain>
    </source>
</reference>
<keyword evidence="1" id="KW-0472">Membrane</keyword>
<accession>A0ABZ3H4G7</accession>
<proteinExistence type="predicted"/>
<dbReference type="Proteomes" id="UP001492541">
    <property type="component" value="Chromosome"/>
</dbReference>
<evidence type="ECO:0000313" key="3">
    <source>
        <dbReference type="Proteomes" id="UP001492541"/>
    </source>
</evidence>
<dbReference type="RefSeq" id="WP_193807389.1">
    <property type="nucleotide sequence ID" value="NZ_CP087714.1"/>
</dbReference>
<organism evidence="2 3">
    <name type="scientific">Geoglobus acetivorans</name>
    <dbReference type="NCBI Taxonomy" id="565033"/>
    <lineage>
        <taxon>Archaea</taxon>
        <taxon>Methanobacteriati</taxon>
        <taxon>Methanobacteriota</taxon>
        <taxon>Archaeoglobi</taxon>
        <taxon>Archaeoglobales</taxon>
        <taxon>Archaeoglobaceae</taxon>
        <taxon>Geoglobus</taxon>
    </lineage>
</organism>
<dbReference type="GeneID" id="90449957"/>
<keyword evidence="1" id="KW-0812">Transmembrane</keyword>
<sequence length="77" mass="8775">MTAFDRDAVQLLGELNGKVDRILCELQKISDKQKDHEDRLDNHDRVIERHSTYFRVVGFVVSIIVAALGAIVSFFKS</sequence>
<keyword evidence="1" id="KW-1133">Transmembrane helix</keyword>
<dbReference type="EMBL" id="CP087714">
    <property type="protein sequence ID" value="XAT63506.1"/>
    <property type="molecule type" value="Genomic_DNA"/>
</dbReference>